<comment type="caution">
    <text evidence="1">The sequence shown here is derived from an EMBL/GenBank/DDBJ whole genome shotgun (WGS) entry which is preliminary data.</text>
</comment>
<dbReference type="EMBL" id="JAHZIK010002763">
    <property type="protein sequence ID" value="MBW7461200.1"/>
    <property type="molecule type" value="Genomic_DNA"/>
</dbReference>
<protein>
    <submittedName>
        <fullName evidence="1">Galactose-1-phosphate uridylyltransferase</fullName>
    </submittedName>
</protein>
<feature type="non-terminal residue" evidence="1">
    <location>
        <position position="95"/>
    </location>
</feature>
<evidence type="ECO:0000313" key="2">
    <source>
        <dbReference type="Proteomes" id="UP001519887"/>
    </source>
</evidence>
<accession>A0ABS7CJT9</accession>
<sequence>MTEYDQTQDGGEALLLIERLVQFARQRGLIEPLDVYYSRNALLELFGFSEAYEGEVPEEQLESALELLEPLLSYGASIGLIADNTTTFRDLLDAR</sequence>
<reference evidence="1 2" key="1">
    <citation type="submission" date="2021-07" db="EMBL/GenBank/DDBJ databases">
        <title>Paenibacillus radiodurans sp. nov., isolated from the southeastern edge of Tengger Desert.</title>
        <authorList>
            <person name="Zhang G."/>
        </authorList>
    </citation>
    <scope>NUCLEOTIDE SEQUENCE [LARGE SCALE GENOMIC DNA]</scope>
    <source>
        <strain evidence="1 2">CCM 7311</strain>
    </source>
</reference>
<organism evidence="1 2">
    <name type="scientific">Paenibacillus sepulcri</name>
    <dbReference type="NCBI Taxonomy" id="359917"/>
    <lineage>
        <taxon>Bacteria</taxon>
        <taxon>Bacillati</taxon>
        <taxon>Bacillota</taxon>
        <taxon>Bacilli</taxon>
        <taxon>Bacillales</taxon>
        <taxon>Paenibacillaceae</taxon>
        <taxon>Paenibacillus</taxon>
    </lineage>
</organism>
<evidence type="ECO:0000313" key="1">
    <source>
        <dbReference type="EMBL" id="MBW7461200.1"/>
    </source>
</evidence>
<dbReference type="Proteomes" id="UP001519887">
    <property type="component" value="Unassembled WGS sequence"/>
</dbReference>
<keyword evidence="2" id="KW-1185">Reference proteome</keyword>
<gene>
    <name evidence="1" type="ORF">K0U00_44810</name>
</gene>
<proteinExistence type="predicted"/>
<name>A0ABS7CJT9_9BACL</name>
<keyword evidence="1" id="KW-0808">Transferase</keyword>
<dbReference type="GO" id="GO:0016779">
    <property type="term" value="F:nucleotidyltransferase activity"/>
    <property type="evidence" value="ECO:0007669"/>
    <property type="project" value="UniProtKB-KW"/>
</dbReference>
<keyword evidence="1" id="KW-0548">Nucleotidyltransferase</keyword>